<sequence length="72" mass="8069">MDGYLAHQAPCSFSRIILYAHGFAVQRNEHASPAESHQYLPYRALDPAWTGDDRDDNLGSHVCTTRAQHVVC</sequence>
<name>A0A2H1GBB3_ZYMTR</name>
<evidence type="ECO:0000313" key="1">
    <source>
        <dbReference type="EMBL" id="SMR50852.1"/>
    </source>
</evidence>
<proteinExistence type="predicted"/>
<dbReference type="AlphaFoldDB" id="A0A2H1GBB3"/>
<organism evidence="1 2">
    <name type="scientific">Zymoseptoria tritici ST99CH_1E4</name>
    <dbReference type="NCBI Taxonomy" id="1276532"/>
    <lineage>
        <taxon>Eukaryota</taxon>
        <taxon>Fungi</taxon>
        <taxon>Dikarya</taxon>
        <taxon>Ascomycota</taxon>
        <taxon>Pezizomycotina</taxon>
        <taxon>Dothideomycetes</taxon>
        <taxon>Dothideomycetidae</taxon>
        <taxon>Mycosphaerellales</taxon>
        <taxon>Mycosphaerellaceae</taxon>
        <taxon>Zymoseptoria</taxon>
    </lineage>
</organism>
<dbReference type="Proteomes" id="UP000245764">
    <property type="component" value="Chromosome 4"/>
</dbReference>
<gene>
    <name evidence="1" type="ORF">ZT1E4_G5070</name>
</gene>
<accession>A0A2H1GBB3</accession>
<dbReference type="EMBL" id="LT854256">
    <property type="protein sequence ID" value="SMR50852.1"/>
    <property type="molecule type" value="Genomic_DNA"/>
</dbReference>
<reference evidence="2" key="1">
    <citation type="submission" date="2017-05" db="EMBL/GenBank/DDBJ databases">
        <authorList>
            <person name="Song R."/>
            <person name="Chenine A.L."/>
            <person name="Ruprecht R.M."/>
        </authorList>
    </citation>
    <scope>NUCLEOTIDE SEQUENCE [LARGE SCALE GENOMIC DNA]</scope>
</reference>
<evidence type="ECO:0000313" key="2">
    <source>
        <dbReference type="Proteomes" id="UP000245764"/>
    </source>
</evidence>
<protein>
    <submittedName>
        <fullName evidence="1">Uncharacterized protein</fullName>
    </submittedName>
</protein>